<sequence length="93" mass="10826">MARTLPTAILVLSCLIVSPVSHAGGEYKEKFRSGPCKIEREVKRDGEYKEVRKCKDGPRGYERKEKYRDGPCLIERKWDDDGEYEEKVECKRS</sequence>
<comment type="caution">
    <text evidence="2">The sequence shown here is derived from an EMBL/GenBank/DDBJ whole genome shotgun (WGS) entry which is preliminary data.</text>
</comment>
<protein>
    <submittedName>
        <fullName evidence="2">Uncharacterized protein</fullName>
    </submittedName>
</protein>
<evidence type="ECO:0000313" key="3">
    <source>
        <dbReference type="Proteomes" id="UP000256862"/>
    </source>
</evidence>
<evidence type="ECO:0000313" key="2">
    <source>
        <dbReference type="EMBL" id="SPC17421.1"/>
    </source>
</evidence>
<dbReference type="EMBL" id="OGUS01000131">
    <property type="protein sequence ID" value="SPC17421.1"/>
    <property type="molecule type" value="Genomic_DNA"/>
</dbReference>
<name>A0A976BFM5_9BURK</name>
<reference evidence="2 3" key="1">
    <citation type="submission" date="2018-01" db="EMBL/GenBank/DDBJ databases">
        <authorList>
            <person name="Clerissi C."/>
        </authorList>
    </citation>
    <scope>NUCLEOTIDE SEQUENCE [LARGE SCALE GENOMIC DNA]</scope>
    <source>
        <strain evidence="2">Cupriavidus oxalaticus LMG 2235</strain>
    </source>
</reference>
<evidence type="ECO:0000256" key="1">
    <source>
        <dbReference type="SAM" id="SignalP"/>
    </source>
</evidence>
<accession>A0A976BFM5</accession>
<organism evidence="2 3">
    <name type="scientific">Cupriavidus oxalaticus</name>
    <dbReference type="NCBI Taxonomy" id="96344"/>
    <lineage>
        <taxon>Bacteria</taxon>
        <taxon>Pseudomonadati</taxon>
        <taxon>Pseudomonadota</taxon>
        <taxon>Betaproteobacteria</taxon>
        <taxon>Burkholderiales</taxon>
        <taxon>Burkholderiaceae</taxon>
        <taxon>Cupriavidus</taxon>
    </lineage>
</organism>
<dbReference type="GeneID" id="303491543"/>
<dbReference type="OrthoDB" id="6931506at2"/>
<feature type="signal peptide" evidence="1">
    <location>
        <begin position="1"/>
        <end position="23"/>
    </location>
</feature>
<dbReference type="AlphaFoldDB" id="A0A976BFM5"/>
<keyword evidence="1" id="KW-0732">Signal</keyword>
<feature type="chain" id="PRO_5037686348" evidence="1">
    <location>
        <begin position="24"/>
        <end position="93"/>
    </location>
</feature>
<dbReference type="RefSeq" id="WP_063238588.1">
    <property type="nucleotide sequence ID" value="NZ_CP069810.1"/>
</dbReference>
<dbReference type="Proteomes" id="UP000256862">
    <property type="component" value="Chromosome CO2235"/>
</dbReference>
<proteinExistence type="predicted"/>
<gene>
    <name evidence="2" type="ORF">CO2235_90295</name>
</gene>